<evidence type="ECO:0000313" key="1">
    <source>
        <dbReference type="EMBL" id="KAJ1720976.1"/>
    </source>
</evidence>
<sequence length="110" mass="12750">MPEGAIYEYLYEKKIIGVPQVYKRGIVVQEMFGYRLEFIILQHWGYNVKEYMESRCHASNADDFSSTLSGIVRQTFSCLVQTKCHEVLHRDISAGTVANFIRKTYIAFLS</sequence>
<reference evidence="1" key="1">
    <citation type="submission" date="2022-07" db="EMBL/GenBank/DDBJ databases">
        <title>Phylogenomic reconstructions and comparative analyses of Kickxellomycotina fungi.</title>
        <authorList>
            <person name="Reynolds N.K."/>
            <person name="Stajich J.E."/>
            <person name="Barry K."/>
            <person name="Grigoriev I.V."/>
            <person name="Crous P."/>
            <person name="Smith M.E."/>
        </authorList>
    </citation>
    <scope>NUCLEOTIDE SEQUENCE</scope>
    <source>
        <strain evidence="1">NBRC 32514</strain>
    </source>
</reference>
<comment type="caution">
    <text evidence="1">The sequence shown here is derived from an EMBL/GenBank/DDBJ whole genome shotgun (WGS) entry which is preliminary data.</text>
</comment>
<name>A0A9W7XUB5_9FUNG</name>
<dbReference type="EMBL" id="JANBOJ010000209">
    <property type="protein sequence ID" value="KAJ1720976.1"/>
    <property type="molecule type" value="Genomic_DNA"/>
</dbReference>
<gene>
    <name evidence="1" type="ORF">LPJ53_004453</name>
</gene>
<dbReference type="Proteomes" id="UP001149813">
    <property type="component" value="Unassembled WGS sequence"/>
</dbReference>
<accession>A0A9W7XUB5</accession>
<keyword evidence="2" id="KW-1185">Reference proteome</keyword>
<dbReference type="OrthoDB" id="5592585at2759"/>
<evidence type="ECO:0000313" key="2">
    <source>
        <dbReference type="Proteomes" id="UP001149813"/>
    </source>
</evidence>
<proteinExistence type="predicted"/>
<protein>
    <submittedName>
        <fullName evidence="1">Uncharacterized protein</fullName>
    </submittedName>
</protein>
<organism evidence="1 2">
    <name type="scientific">Coemansia erecta</name>
    <dbReference type="NCBI Taxonomy" id="147472"/>
    <lineage>
        <taxon>Eukaryota</taxon>
        <taxon>Fungi</taxon>
        <taxon>Fungi incertae sedis</taxon>
        <taxon>Zoopagomycota</taxon>
        <taxon>Kickxellomycotina</taxon>
        <taxon>Kickxellomycetes</taxon>
        <taxon>Kickxellales</taxon>
        <taxon>Kickxellaceae</taxon>
        <taxon>Coemansia</taxon>
    </lineage>
</organism>
<dbReference type="AlphaFoldDB" id="A0A9W7XUB5"/>